<gene>
    <name evidence="3" type="ORF">KY290_032517</name>
</gene>
<feature type="compositionally biased region" description="Basic and acidic residues" evidence="1">
    <location>
        <begin position="85"/>
        <end position="94"/>
    </location>
</feature>
<feature type="transmembrane region" description="Helical" evidence="2">
    <location>
        <begin position="691"/>
        <end position="712"/>
    </location>
</feature>
<feature type="region of interest" description="Disordered" evidence="1">
    <location>
        <begin position="66"/>
        <end position="111"/>
    </location>
</feature>
<dbReference type="EMBL" id="JAIVGD010000023">
    <property type="protein sequence ID" value="KAH0744524.1"/>
    <property type="molecule type" value="Genomic_DNA"/>
</dbReference>
<feature type="transmembrane region" description="Helical" evidence="2">
    <location>
        <begin position="632"/>
        <end position="652"/>
    </location>
</feature>
<evidence type="ECO:0000313" key="3">
    <source>
        <dbReference type="EMBL" id="KAH0744524.1"/>
    </source>
</evidence>
<dbReference type="Proteomes" id="UP000826656">
    <property type="component" value="Unassembled WGS sequence"/>
</dbReference>
<proteinExistence type="predicted"/>
<organism evidence="3 4">
    <name type="scientific">Solanum tuberosum</name>
    <name type="common">Potato</name>
    <dbReference type="NCBI Taxonomy" id="4113"/>
    <lineage>
        <taxon>Eukaryota</taxon>
        <taxon>Viridiplantae</taxon>
        <taxon>Streptophyta</taxon>
        <taxon>Embryophyta</taxon>
        <taxon>Tracheophyta</taxon>
        <taxon>Spermatophyta</taxon>
        <taxon>Magnoliopsida</taxon>
        <taxon>eudicotyledons</taxon>
        <taxon>Gunneridae</taxon>
        <taxon>Pentapetalae</taxon>
        <taxon>asterids</taxon>
        <taxon>lamiids</taxon>
        <taxon>Solanales</taxon>
        <taxon>Solanaceae</taxon>
        <taxon>Solanoideae</taxon>
        <taxon>Solaneae</taxon>
        <taxon>Solanum</taxon>
    </lineage>
</organism>
<keyword evidence="2" id="KW-1133">Transmembrane helix</keyword>
<sequence length="843" mass="95352">MLKFQVFEVLVKTWTLKRKTEQIGLKRTRNGILQITEFNLASRRNDMNRPSFQYAKPWRKWIKRRGKEQLASRRSVPRSSTVPHNDPECEDSRGRTLKKMSRLKGGSPTSSAISTIVAERSSAAQSVKTINTRCIKKIREVHSKASIPRSAAGKTYRKMTKLTRCSLQVFLWRTPSSAMFLPRFSGNDNGNPKNWIFRAELYFTYLGFDEKDWLPLPSFYFDESVALIATNNTDTEPIEDTATPQIGNFNSVEENLVNEPPSITEDHMFDKIPHTTVSSNIHDMKGIVHDFEHSVSTIAKVYNNSLCKETKVPHVVLQDIEISNNDEEENSHENVVLFEKFPPLNTSDFSVVFACQGTVMSNANSLLAEIDYSYVVALWLHNWVDTGQECTLSEFLLSDICACKTFDVLDFSLGGVTWLAPIMRPQTGGCDQLNLSQFPFDPGAKRDTVSICLTATDLGVWNSRIRFTFMAQTGYTVNVEALQLQGCSVKICLIAYSNFMTRVWDPGQSWCVNSSILQSDLALVVALSPNFTWCHIVKRGISFYLTTWRRNIHVFLLARHVDNKVRYVDMPTLETCLLKVNIFTSLGTLLLWKDNYGLASVAKYLCSFWPASIMLILPYFHRCNSERPDIKIIFIHFQMFMTSFISGSLGGIDDYFWAVGATKPLVSRLAFLVSAQLLFSVGLGERNSATYSIQVVVMLTTGMSIFDIGAGNGMPTRNSTDAKILIPFVAVGTAGTFSLFIPWYTTLLMVSLHNTFMVRHALRSWIKQLTMISIQHYGLENKTEHMRLPLSYGIVITLLFNGIDGKKYVSPYESDILLLLTLFYLNLEDKVLIEGGSIVVNRV</sequence>
<feature type="transmembrane region" description="Helical" evidence="2">
    <location>
        <begin position="601"/>
        <end position="620"/>
    </location>
</feature>
<accession>A0ABQ7UCV6</accession>
<comment type="caution">
    <text evidence="3">The sequence shown here is derived from an EMBL/GenBank/DDBJ whole genome shotgun (WGS) entry which is preliminary data.</text>
</comment>
<keyword evidence="2" id="KW-0812">Transmembrane</keyword>
<evidence type="ECO:0000256" key="2">
    <source>
        <dbReference type="SAM" id="Phobius"/>
    </source>
</evidence>
<keyword evidence="4" id="KW-1185">Reference proteome</keyword>
<feature type="compositionally biased region" description="Low complexity" evidence="1">
    <location>
        <begin position="72"/>
        <end position="83"/>
    </location>
</feature>
<reference evidence="3 4" key="1">
    <citation type="journal article" date="2021" name="bioRxiv">
        <title>Chromosome-scale and haplotype-resolved genome assembly of a tetraploid potato cultivar.</title>
        <authorList>
            <person name="Sun H."/>
            <person name="Jiao W.-B."/>
            <person name="Krause K."/>
            <person name="Campoy J.A."/>
            <person name="Goel M."/>
            <person name="Folz-Donahue K."/>
            <person name="Kukat C."/>
            <person name="Huettel B."/>
            <person name="Schneeberger K."/>
        </authorList>
    </citation>
    <scope>NUCLEOTIDE SEQUENCE [LARGE SCALE GENOMIC DNA]</scope>
    <source>
        <strain evidence="3">SolTubOtavaFocal</strain>
        <tissue evidence="3">Leaves</tissue>
    </source>
</reference>
<name>A0ABQ7UCV6_SOLTU</name>
<evidence type="ECO:0000313" key="4">
    <source>
        <dbReference type="Proteomes" id="UP000826656"/>
    </source>
</evidence>
<protein>
    <submittedName>
        <fullName evidence="3">Uncharacterized protein</fullName>
    </submittedName>
</protein>
<keyword evidence="2" id="KW-0472">Membrane</keyword>
<evidence type="ECO:0000256" key="1">
    <source>
        <dbReference type="SAM" id="MobiDB-lite"/>
    </source>
</evidence>
<feature type="transmembrane region" description="Helical" evidence="2">
    <location>
        <begin position="724"/>
        <end position="750"/>
    </location>
</feature>